<gene>
    <name evidence="2" type="ORF">ACFPQB_15780</name>
</gene>
<organism evidence="2 3">
    <name type="scientific">Nocardioides vastitatis</name>
    <dbReference type="NCBI Taxonomy" id="2568655"/>
    <lineage>
        <taxon>Bacteria</taxon>
        <taxon>Bacillati</taxon>
        <taxon>Actinomycetota</taxon>
        <taxon>Actinomycetes</taxon>
        <taxon>Propionibacteriales</taxon>
        <taxon>Nocardioidaceae</taxon>
        <taxon>Nocardioides</taxon>
    </lineage>
</organism>
<feature type="transmembrane region" description="Helical" evidence="1">
    <location>
        <begin position="33"/>
        <end position="57"/>
    </location>
</feature>
<reference evidence="3" key="1">
    <citation type="journal article" date="2019" name="Int. J. Syst. Evol. Microbiol.">
        <title>The Global Catalogue of Microorganisms (GCM) 10K type strain sequencing project: providing services to taxonomists for standard genome sequencing and annotation.</title>
        <authorList>
            <consortium name="The Broad Institute Genomics Platform"/>
            <consortium name="The Broad Institute Genome Sequencing Center for Infectious Disease"/>
            <person name="Wu L."/>
            <person name="Ma J."/>
        </authorList>
    </citation>
    <scope>NUCLEOTIDE SEQUENCE [LARGE SCALE GENOMIC DNA]</scope>
    <source>
        <strain evidence="3">YIM 94188</strain>
    </source>
</reference>
<protein>
    <submittedName>
        <fullName evidence="2">Uncharacterized protein</fullName>
    </submittedName>
</protein>
<name>A0ABW0ZLD4_9ACTN</name>
<proteinExistence type="predicted"/>
<keyword evidence="3" id="KW-1185">Reference proteome</keyword>
<dbReference type="RefSeq" id="WP_136432082.1">
    <property type="nucleotide sequence ID" value="NZ_JBHSNS010000008.1"/>
</dbReference>
<dbReference type="EMBL" id="JBHSNS010000008">
    <property type="protein sequence ID" value="MFC5730384.1"/>
    <property type="molecule type" value="Genomic_DNA"/>
</dbReference>
<sequence length="60" mass="6188">MNLALLAVIVLLAFLVLLWFGRGLIARGSNGQVANGAVLLTLAAIIGALALGMVLSLDVW</sequence>
<comment type="caution">
    <text evidence="2">The sequence shown here is derived from an EMBL/GenBank/DDBJ whole genome shotgun (WGS) entry which is preliminary data.</text>
</comment>
<accession>A0ABW0ZLD4</accession>
<evidence type="ECO:0000313" key="3">
    <source>
        <dbReference type="Proteomes" id="UP001596072"/>
    </source>
</evidence>
<keyword evidence="1" id="KW-0472">Membrane</keyword>
<keyword evidence="1" id="KW-1133">Transmembrane helix</keyword>
<evidence type="ECO:0000256" key="1">
    <source>
        <dbReference type="SAM" id="Phobius"/>
    </source>
</evidence>
<evidence type="ECO:0000313" key="2">
    <source>
        <dbReference type="EMBL" id="MFC5730384.1"/>
    </source>
</evidence>
<keyword evidence="1" id="KW-0812">Transmembrane</keyword>
<dbReference type="Proteomes" id="UP001596072">
    <property type="component" value="Unassembled WGS sequence"/>
</dbReference>